<sequence>MAHLRLPSGYGDPREENDQKESEEALEEEEVEEEVEEVEEEEEKVEVEEVEEEEEKEEVEEVEEEEEEEGEELVGEEQELEAPETFSDEYLWEVMDIGDYDEDFPDERSRLASILSPSLSSTPEPSHSATSTETPSTSLPSSASSHKSTAPGPPLPRGLSSPLGASGPPTPVPSGTCVSSLILNARTTSTHLISLTLWSERH</sequence>
<organism evidence="2 3">
    <name type="scientific">Saguinus oedipus</name>
    <name type="common">Cotton-top tamarin</name>
    <name type="synonym">Oedipomidas oedipus</name>
    <dbReference type="NCBI Taxonomy" id="9490"/>
    <lineage>
        <taxon>Eukaryota</taxon>
        <taxon>Metazoa</taxon>
        <taxon>Chordata</taxon>
        <taxon>Craniata</taxon>
        <taxon>Vertebrata</taxon>
        <taxon>Euteleostomi</taxon>
        <taxon>Mammalia</taxon>
        <taxon>Eutheria</taxon>
        <taxon>Euarchontoglires</taxon>
        <taxon>Primates</taxon>
        <taxon>Haplorrhini</taxon>
        <taxon>Platyrrhini</taxon>
        <taxon>Cebidae</taxon>
        <taxon>Callitrichinae</taxon>
        <taxon>Saguinus</taxon>
    </lineage>
</organism>
<keyword evidence="3" id="KW-1185">Reference proteome</keyword>
<comment type="caution">
    <text evidence="2">The sequence shown here is derived from an EMBL/GenBank/DDBJ whole genome shotgun (WGS) entry which is preliminary data.</text>
</comment>
<evidence type="ECO:0000313" key="2">
    <source>
        <dbReference type="EMBL" id="KAK2090500.1"/>
    </source>
</evidence>
<feature type="compositionally biased region" description="Low complexity" evidence="1">
    <location>
        <begin position="111"/>
        <end position="150"/>
    </location>
</feature>
<proteinExistence type="predicted"/>
<name>A0ABQ9U0B1_SAGOE</name>
<protein>
    <submittedName>
        <fullName evidence="2">Glutamate-rich protein 6</fullName>
    </submittedName>
</protein>
<dbReference type="EMBL" id="JASSZA010000017">
    <property type="protein sequence ID" value="KAK2090500.1"/>
    <property type="molecule type" value="Genomic_DNA"/>
</dbReference>
<feature type="compositionally biased region" description="Acidic residues" evidence="1">
    <location>
        <begin position="24"/>
        <end position="105"/>
    </location>
</feature>
<reference evidence="2 3" key="1">
    <citation type="submission" date="2023-05" db="EMBL/GenBank/DDBJ databases">
        <title>B98-5 Cell Line De Novo Hybrid Assembly: An Optical Mapping Approach.</title>
        <authorList>
            <person name="Kananen K."/>
            <person name="Auerbach J.A."/>
            <person name="Kautto E."/>
            <person name="Blachly J.S."/>
        </authorList>
    </citation>
    <scope>NUCLEOTIDE SEQUENCE [LARGE SCALE GENOMIC DNA]</scope>
    <source>
        <strain evidence="2">B95-8</strain>
        <tissue evidence="2">Cell line</tissue>
    </source>
</reference>
<evidence type="ECO:0000313" key="3">
    <source>
        <dbReference type="Proteomes" id="UP001266305"/>
    </source>
</evidence>
<evidence type="ECO:0000256" key="1">
    <source>
        <dbReference type="SAM" id="MobiDB-lite"/>
    </source>
</evidence>
<feature type="compositionally biased region" description="Basic and acidic residues" evidence="1">
    <location>
        <begin position="12"/>
        <end position="23"/>
    </location>
</feature>
<feature type="region of interest" description="Disordered" evidence="1">
    <location>
        <begin position="1"/>
        <end position="176"/>
    </location>
</feature>
<dbReference type="Proteomes" id="UP001266305">
    <property type="component" value="Unassembled WGS sequence"/>
</dbReference>
<gene>
    <name evidence="2" type="primary">ERICH6_2</name>
    <name evidence="2" type="ORF">P7K49_031756</name>
</gene>
<feature type="compositionally biased region" description="Low complexity" evidence="1">
    <location>
        <begin position="157"/>
        <end position="167"/>
    </location>
</feature>
<accession>A0ABQ9U0B1</accession>